<organism evidence="1">
    <name type="scientific">Herbaspirillum huttiense subsp. nephrolepidis</name>
    <dbReference type="NCBI Taxonomy" id="3075126"/>
    <lineage>
        <taxon>Bacteria</taxon>
        <taxon>Pseudomonadati</taxon>
        <taxon>Pseudomonadota</taxon>
        <taxon>Betaproteobacteria</taxon>
        <taxon>Burkholderiales</taxon>
        <taxon>Oxalobacteraceae</taxon>
        <taxon>Herbaspirillum</taxon>
    </lineage>
</organism>
<dbReference type="PROSITE" id="PS00383">
    <property type="entry name" value="TYR_PHOSPHATASE_1"/>
    <property type="match status" value="1"/>
</dbReference>
<name>A0AAE4GAA1_9BURK</name>
<dbReference type="InterPro" id="IPR029021">
    <property type="entry name" value="Prot-tyrosine_phosphatase-like"/>
</dbReference>
<protein>
    <recommendedName>
        <fullName evidence="2">Tyrosine specific protein phosphatases domain-containing protein</fullName>
    </recommendedName>
</protein>
<evidence type="ECO:0008006" key="2">
    <source>
        <dbReference type="Google" id="ProtNLM"/>
    </source>
</evidence>
<comment type="caution">
    <text evidence="1">The sequence shown here is derived from an EMBL/GenBank/DDBJ whole genome shotgun (WGS) entry which is preliminary data.</text>
</comment>
<sequence length="161" mass="17846">MSNRIRNIFAAIHHPPTGNRQVLALSRRDAERIPLLPGVAMLSITPPYSTPTSLPSYPHLLRLSFSDVDFMSSTLSSRSKEKLDTAFTREQALEVLSFVATLPEEIHTVLVHCSGGFSRSAGVSLALNELFGYSIETERLKDANQSVKKLLVDVGQRIRNK</sequence>
<reference evidence="1" key="1">
    <citation type="submission" date="2023-02" db="EMBL/GenBank/DDBJ databases">
        <title>Description of Herbaspirillum huttiense subsp. nephrolepsisexaltata and Herbaspirillum huttiense subsp. lycopersicon.</title>
        <authorList>
            <person name="Poudel M."/>
            <person name="Sharma A."/>
            <person name="Goss E."/>
            <person name="Tapia J.H."/>
            <person name="Harmon C.M."/>
            <person name="Jones J.B."/>
        </authorList>
    </citation>
    <scope>NUCLEOTIDE SEQUENCE</scope>
    <source>
        <strain evidence="1">NC40101</strain>
    </source>
</reference>
<dbReference type="Gene3D" id="3.90.190.10">
    <property type="entry name" value="Protein tyrosine phosphatase superfamily"/>
    <property type="match status" value="1"/>
</dbReference>
<dbReference type="SUPFAM" id="SSF52799">
    <property type="entry name" value="(Phosphotyrosine protein) phosphatases II"/>
    <property type="match status" value="1"/>
</dbReference>
<evidence type="ECO:0000313" key="1">
    <source>
        <dbReference type="EMBL" id="MDT0338758.1"/>
    </source>
</evidence>
<gene>
    <name evidence="1" type="ORF">RJN63_18105</name>
</gene>
<dbReference type="AlphaFoldDB" id="A0AAE4GAA1"/>
<dbReference type="InterPro" id="IPR016130">
    <property type="entry name" value="Tyr_Pase_AS"/>
</dbReference>
<proteinExistence type="predicted"/>
<dbReference type="EMBL" id="JAVRAA010000009">
    <property type="protein sequence ID" value="MDT0338758.1"/>
    <property type="molecule type" value="Genomic_DNA"/>
</dbReference>
<dbReference type="RefSeq" id="WP_310837940.1">
    <property type="nucleotide sequence ID" value="NZ_JAVLSM010000010.1"/>
</dbReference>
<accession>A0AAE4GAA1</accession>